<evidence type="ECO:0000313" key="1">
    <source>
        <dbReference type="EMBL" id="MPN42960.1"/>
    </source>
</evidence>
<name>A0A645HVS8_9ZZZZ</name>
<dbReference type="EMBL" id="VSSQ01101040">
    <property type="protein sequence ID" value="MPN42960.1"/>
    <property type="molecule type" value="Genomic_DNA"/>
</dbReference>
<comment type="caution">
    <text evidence="1">The sequence shown here is derived from an EMBL/GenBank/DDBJ whole genome shotgun (WGS) entry which is preliminary data.</text>
</comment>
<sequence>MLHFRVELDAVEFFCCIGEGCNRTVVVCRSHFKASRDFSDFVAMAHPNSLDVGKAFEHWRIQIKDLDVGTSVFSFFSRNDFSAEVVSHQLHAVADSQYRDTHSENGRIDFESIVFIDAVRAAGENDSFDVPHRFDIFSSCAV</sequence>
<protein>
    <submittedName>
        <fullName evidence="1">Uncharacterized protein</fullName>
    </submittedName>
</protein>
<reference evidence="1" key="1">
    <citation type="submission" date="2019-08" db="EMBL/GenBank/DDBJ databases">
        <authorList>
            <person name="Kucharzyk K."/>
            <person name="Murdoch R.W."/>
            <person name="Higgins S."/>
            <person name="Loffler F."/>
        </authorList>
    </citation>
    <scope>NUCLEOTIDE SEQUENCE</scope>
</reference>
<gene>
    <name evidence="1" type="ORF">SDC9_190518</name>
</gene>
<accession>A0A645HVS8</accession>
<proteinExistence type="predicted"/>
<organism evidence="1">
    <name type="scientific">bioreactor metagenome</name>
    <dbReference type="NCBI Taxonomy" id="1076179"/>
    <lineage>
        <taxon>unclassified sequences</taxon>
        <taxon>metagenomes</taxon>
        <taxon>ecological metagenomes</taxon>
    </lineage>
</organism>
<dbReference type="AlphaFoldDB" id="A0A645HVS8"/>